<keyword evidence="2" id="KW-0229">DNA integration</keyword>
<dbReference type="InterPro" id="IPR013762">
    <property type="entry name" value="Integrase-like_cat_sf"/>
</dbReference>
<evidence type="ECO:0000259" key="7">
    <source>
        <dbReference type="PROSITE" id="PS51900"/>
    </source>
</evidence>
<dbReference type="InterPro" id="IPR011010">
    <property type="entry name" value="DNA_brk_join_enz"/>
</dbReference>
<reference evidence="8 9" key="1">
    <citation type="submission" date="2014-07" db="EMBL/GenBank/DDBJ databases">
        <authorList>
            <person name="McCorrison J."/>
            <person name="Sanka R."/>
            <person name="Torralba M."/>
            <person name="Gillis M."/>
            <person name="Haft D.H."/>
            <person name="Methe B."/>
            <person name="Sutton G."/>
            <person name="Nelson K.E."/>
        </authorList>
    </citation>
    <scope>NUCLEOTIDE SEQUENCE [LARGE SCALE GENOMIC DNA]</scope>
    <source>
        <strain evidence="8 9">DNF00058</strain>
    </source>
</reference>
<dbReference type="InterPro" id="IPR025269">
    <property type="entry name" value="SAM-like_dom"/>
</dbReference>
<dbReference type="SUPFAM" id="SSF56349">
    <property type="entry name" value="DNA breaking-rejoining enzymes"/>
    <property type="match status" value="1"/>
</dbReference>
<dbReference type="AlphaFoldDB" id="A0A096AWL6"/>
<evidence type="ECO:0000259" key="6">
    <source>
        <dbReference type="PROSITE" id="PS51898"/>
    </source>
</evidence>
<dbReference type="Pfam" id="PF13102">
    <property type="entry name" value="Phage_int_SAM_5"/>
    <property type="match status" value="1"/>
</dbReference>
<dbReference type="PROSITE" id="PS51898">
    <property type="entry name" value="TYR_RECOMBINASE"/>
    <property type="match status" value="1"/>
</dbReference>
<evidence type="ECO:0000256" key="5">
    <source>
        <dbReference type="PROSITE-ProRule" id="PRU01248"/>
    </source>
</evidence>
<dbReference type="Gene3D" id="1.10.443.10">
    <property type="entry name" value="Intergrase catalytic core"/>
    <property type="match status" value="1"/>
</dbReference>
<comment type="similarity">
    <text evidence="1">Belongs to the 'phage' integrase family.</text>
</comment>
<dbReference type="EMBL" id="JRNU01000049">
    <property type="protein sequence ID" value="KGF51121.1"/>
    <property type="molecule type" value="Genomic_DNA"/>
</dbReference>
<gene>
    <name evidence="8" type="ORF">HMPREF9302_08570</name>
</gene>
<accession>A0A096AWL6</accession>
<comment type="caution">
    <text evidence="8">The sequence shown here is derived from an EMBL/GenBank/DDBJ whole genome shotgun (WGS) entry which is preliminary data.</text>
</comment>
<dbReference type="PANTHER" id="PTHR30349">
    <property type="entry name" value="PHAGE INTEGRASE-RELATED"/>
    <property type="match status" value="1"/>
</dbReference>
<dbReference type="CDD" id="cd01185">
    <property type="entry name" value="INTN1_C_like"/>
    <property type="match status" value="1"/>
</dbReference>
<keyword evidence="3 5" id="KW-0238">DNA-binding</keyword>
<dbReference type="Proteomes" id="UP000029614">
    <property type="component" value="Unassembled WGS sequence"/>
</dbReference>
<dbReference type="PANTHER" id="PTHR30349:SF64">
    <property type="entry name" value="PROPHAGE INTEGRASE INTD-RELATED"/>
    <property type="match status" value="1"/>
</dbReference>
<dbReference type="Pfam" id="PF00589">
    <property type="entry name" value="Phage_integrase"/>
    <property type="match status" value="1"/>
</dbReference>
<evidence type="ECO:0000256" key="2">
    <source>
        <dbReference type="ARBA" id="ARBA00022908"/>
    </source>
</evidence>
<dbReference type="Pfam" id="PF17293">
    <property type="entry name" value="Arm-DNA-bind_5"/>
    <property type="match status" value="1"/>
</dbReference>
<proteinExistence type="inferred from homology"/>
<dbReference type="GO" id="GO:0003677">
    <property type="term" value="F:DNA binding"/>
    <property type="evidence" value="ECO:0007669"/>
    <property type="project" value="UniProtKB-UniRule"/>
</dbReference>
<evidence type="ECO:0000313" key="8">
    <source>
        <dbReference type="EMBL" id="KGF51121.1"/>
    </source>
</evidence>
<evidence type="ECO:0000313" key="9">
    <source>
        <dbReference type="Proteomes" id="UP000029614"/>
    </source>
</evidence>
<organism evidence="8 9">
    <name type="scientific">Prevotella amnii DNF00058</name>
    <dbReference type="NCBI Taxonomy" id="1401066"/>
    <lineage>
        <taxon>Bacteria</taxon>
        <taxon>Pseudomonadati</taxon>
        <taxon>Bacteroidota</taxon>
        <taxon>Bacteroidia</taxon>
        <taxon>Bacteroidales</taxon>
        <taxon>Prevotellaceae</taxon>
        <taxon>Prevotella</taxon>
    </lineage>
</organism>
<feature type="domain" description="Core-binding (CB)" evidence="7">
    <location>
        <begin position="97"/>
        <end position="188"/>
    </location>
</feature>
<feature type="domain" description="Tyr recombinase" evidence="6">
    <location>
        <begin position="208"/>
        <end position="385"/>
    </location>
</feature>
<sequence length="429" mass="49044">MDRSKTSERNECIIRCRITCNGASSSFSTGLYTSPDDWQAKKGRIKVVANRANAVNLQLNSIEERLHALYELTLREENYITAEYLKEQFQHQNKPTPTLIEIYQSVCESKEALQGKTIGKATVRAFRDSRKNFALFLKTRGNGDCLPKEADKDLIEHYRLFMLRDLGNKESTVSNRLRHLHQVIRKALQERYIREDPFEQIDIETPTYERNALTSDDLHKLLSYRPHRSVDNHCRLIFLLGCFTGLAFSDLKKLRMGDVYTFGHGRRYISLCRTKTQNRSIVPLLPIAEEILTIVSDGRKEGLLFREFPTNSHFNRKIRDIIIKAGLPPHTEATSHTARHTFATTICLENGLPIETVSKILGHRFISTTELYAKVSKSKIAREMQPLMGSNTTRELRKALRVCPPRQPSGGQVTCSLTAKQPSLNINAK</sequence>
<name>A0A096AWL6_9BACT</name>
<dbReference type="InterPro" id="IPR050090">
    <property type="entry name" value="Tyrosine_recombinase_XerCD"/>
</dbReference>
<dbReference type="GO" id="GO:0006310">
    <property type="term" value="P:DNA recombination"/>
    <property type="evidence" value="ECO:0007669"/>
    <property type="project" value="UniProtKB-KW"/>
</dbReference>
<dbReference type="InterPro" id="IPR002104">
    <property type="entry name" value="Integrase_catalytic"/>
</dbReference>
<evidence type="ECO:0000256" key="1">
    <source>
        <dbReference type="ARBA" id="ARBA00008857"/>
    </source>
</evidence>
<dbReference type="GO" id="GO:0015074">
    <property type="term" value="P:DNA integration"/>
    <property type="evidence" value="ECO:0007669"/>
    <property type="project" value="UniProtKB-KW"/>
</dbReference>
<keyword evidence="4" id="KW-0233">DNA recombination</keyword>
<protein>
    <submittedName>
        <fullName evidence="8">Recombinase</fullName>
    </submittedName>
</protein>
<dbReference type="Gene3D" id="1.10.150.130">
    <property type="match status" value="1"/>
</dbReference>
<evidence type="ECO:0000256" key="3">
    <source>
        <dbReference type="ARBA" id="ARBA00023125"/>
    </source>
</evidence>
<dbReference type="InterPro" id="IPR044068">
    <property type="entry name" value="CB"/>
</dbReference>
<evidence type="ECO:0000256" key="4">
    <source>
        <dbReference type="ARBA" id="ARBA00023172"/>
    </source>
</evidence>
<dbReference type="PROSITE" id="PS51900">
    <property type="entry name" value="CB"/>
    <property type="match status" value="1"/>
</dbReference>
<dbReference type="InterPro" id="IPR035386">
    <property type="entry name" value="Arm-DNA-bind_5"/>
</dbReference>
<keyword evidence="9" id="KW-1185">Reference proteome</keyword>
<dbReference type="InterPro" id="IPR010998">
    <property type="entry name" value="Integrase_recombinase_N"/>
</dbReference>